<keyword evidence="4" id="KW-0808">Transferase</keyword>
<dbReference type="CDD" id="cd00075">
    <property type="entry name" value="HATPase"/>
    <property type="match status" value="1"/>
</dbReference>
<evidence type="ECO:0000256" key="8">
    <source>
        <dbReference type="ARBA" id="ARBA00022840"/>
    </source>
</evidence>
<reference evidence="14 15" key="1">
    <citation type="submission" date="2019-03" db="EMBL/GenBank/DDBJ databases">
        <title>Genomic Encyclopedia of Archaeal and Bacterial Type Strains, Phase II (KMG-II): from individual species to whole genera.</title>
        <authorList>
            <person name="Goeker M."/>
        </authorList>
    </citation>
    <scope>NUCLEOTIDE SEQUENCE [LARGE SCALE GENOMIC DNA]</scope>
    <source>
        <strain evidence="14 15">DSM 15388</strain>
    </source>
</reference>
<feature type="domain" description="Histidine kinase/HSP90-like ATPase" evidence="13">
    <location>
        <begin position="401"/>
        <end position="515"/>
    </location>
</feature>
<keyword evidence="8" id="KW-0067">ATP-binding</keyword>
<dbReference type="Proteomes" id="UP000295793">
    <property type="component" value="Unassembled WGS sequence"/>
</dbReference>
<evidence type="ECO:0000256" key="9">
    <source>
        <dbReference type="ARBA" id="ARBA00022989"/>
    </source>
</evidence>
<keyword evidence="9" id="KW-1133">Transmembrane helix</keyword>
<dbReference type="OrthoDB" id="7991996at2"/>
<keyword evidence="5" id="KW-0812">Transmembrane</keyword>
<evidence type="ECO:0000256" key="7">
    <source>
        <dbReference type="ARBA" id="ARBA00022777"/>
    </source>
</evidence>
<evidence type="ECO:0000256" key="3">
    <source>
        <dbReference type="ARBA" id="ARBA00012438"/>
    </source>
</evidence>
<dbReference type="InterPro" id="IPR013767">
    <property type="entry name" value="PAS_fold"/>
</dbReference>
<dbReference type="SMART" id="SM00086">
    <property type="entry name" value="PAC"/>
    <property type="match status" value="1"/>
</dbReference>
<keyword evidence="6" id="KW-0547">Nucleotide-binding</keyword>
<dbReference type="Gene3D" id="3.30.565.10">
    <property type="entry name" value="Histidine kinase-like ATPase, C-terminal domain"/>
    <property type="match status" value="1"/>
</dbReference>
<dbReference type="EC" id="2.7.13.3" evidence="3"/>
<comment type="catalytic activity">
    <reaction evidence="1">
        <text>ATP + protein L-histidine = ADP + protein N-phospho-L-histidine.</text>
        <dbReference type="EC" id="2.7.13.3"/>
    </reaction>
</comment>
<dbReference type="GO" id="GO:0005524">
    <property type="term" value="F:ATP binding"/>
    <property type="evidence" value="ECO:0007669"/>
    <property type="project" value="UniProtKB-KW"/>
</dbReference>
<comment type="subcellular location">
    <subcellularLocation>
        <location evidence="2">Membrane</location>
        <topology evidence="2">Multi-pass membrane protein</topology>
    </subcellularLocation>
</comment>
<dbReference type="InterPro" id="IPR035965">
    <property type="entry name" value="PAS-like_dom_sf"/>
</dbReference>
<dbReference type="NCBIfam" id="TIGR00229">
    <property type="entry name" value="sensory_box"/>
    <property type="match status" value="1"/>
</dbReference>
<dbReference type="GO" id="GO:0004673">
    <property type="term" value="F:protein histidine kinase activity"/>
    <property type="evidence" value="ECO:0007669"/>
    <property type="project" value="UniProtKB-EC"/>
</dbReference>
<keyword evidence="11" id="KW-0472">Membrane</keyword>
<dbReference type="GO" id="GO:0030295">
    <property type="term" value="F:protein kinase activator activity"/>
    <property type="evidence" value="ECO:0007669"/>
    <property type="project" value="TreeGrafter"/>
</dbReference>
<organism evidence="14 15">
    <name type="scientific">Reinekea marinisedimentorum</name>
    <dbReference type="NCBI Taxonomy" id="230495"/>
    <lineage>
        <taxon>Bacteria</taxon>
        <taxon>Pseudomonadati</taxon>
        <taxon>Pseudomonadota</taxon>
        <taxon>Gammaproteobacteria</taxon>
        <taxon>Oceanospirillales</taxon>
        <taxon>Saccharospirillaceae</taxon>
        <taxon>Reinekea</taxon>
    </lineage>
</organism>
<comment type="caution">
    <text evidence="14">The sequence shown here is derived from an EMBL/GenBank/DDBJ whole genome shotgun (WGS) entry which is preliminary data.</text>
</comment>
<evidence type="ECO:0000313" key="15">
    <source>
        <dbReference type="Proteomes" id="UP000295793"/>
    </source>
</evidence>
<dbReference type="PANTHER" id="PTHR42878:SF7">
    <property type="entry name" value="SENSOR HISTIDINE KINASE GLRK"/>
    <property type="match status" value="1"/>
</dbReference>
<dbReference type="SUPFAM" id="SSF55785">
    <property type="entry name" value="PYP-like sensor domain (PAS domain)"/>
    <property type="match status" value="1"/>
</dbReference>
<evidence type="ECO:0000256" key="4">
    <source>
        <dbReference type="ARBA" id="ARBA00022679"/>
    </source>
</evidence>
<dbReference type="InterPro" id="IPR003594">
    <property type="entry name" value="HATPase_dom"/>
</dbReference>
<evidence type="ECO:0000256" key="11">
    <source>
        <dbReference type="ARBA" id="ARBA00023136"/>
    </source>
</evidence>
<dbReference type="InterPro" id="IPR014285">
    <property type="entry name" value="N_fixation_neg-reg_NifL"/>
</dbReference>
<dbReference type="AlphaFoldDB" id="A0A4R3I1J5"/>
<name>A0A4R3I1J5_9GAMM</name>
<dbReference type="NCBIfam" id="TIGR02938">
    <property type="entry name" value="nifL_nitrog"/>
    <property type="match status" value="1"/>
</dbReference>
<sequence>MIDLFQEAKTQLETMAADKAHGLFSLEQVKQIVNSVPMAVSITDNTGTILYVNDYFTKITGYSTKELIGQNHAIISYRMTPQMVYEELWSTITRGKPWSGQLLNKRKSGESYLAEVQISPLQGSDTSGKYYLGVHRDISNRHALETAQNNSEQLVSSVLNSVPTAVALLNTRDEVMLHNRAYQMLEGDLQKSPAILAVQKIKEQCEISSIHTVQAESLLNKSILIDFDHFGQKRFFVCRISGLEMKEENIDNFFAPVKNPHIVLSLTDITREQKRLEQQRLAELQRSTVESEMMHAMQETMHAVLHQLQEPVNMIESAIGLLKNNSSTNSGLPPMNMALEAGKKAVQQLRDALPERPYEARQSVNLNQLVHEIAEMSNERLLKRSIDLRLSLVTTLPSITAQPSRLRVAIKQLLDNAIDAIDYSKSSTREILISTGQAESEIVLKIEDSGPGIKKSEAIKVFQPFYTTKPISSEGSRGIGLSIVQQVMNEHCGTVHFTESSLGGSCAHMSLPKRQEA</sequence>
<dbReference type="SMART" id="SM00387">
    <property type="entry name" value="HATPase_c"/>
    <property type="match status" value="1"/>
</dbReference>
<keyword evidence="15" id="KW-1185">Reference proteome</keyword>
<dbReference type="GO" id="GO:0006355">
    <property type="term" value="P:regulation of DNA-templated transcription"/>
    <property type="evidence" value="ECO:0007669"/>
    <property type="project" value="InterPro"/>
</dbReference>
<protein>
    <recommendedName>
        <fullName evidence="3">histidine kinase</fullName>
        <ecNumber evidence="3">2.7.13.3</ecNumber>
    </recommendedName>
</protein>
<gene>
    <name evidence="14" type="ORF">BCF53_11448</name>
</gene>
<dbReference type="InterPro" id="IPR001610">
    <property type="entry name" value="PAC"/>
</dbReference>
<evidence type="ECO:0000256" key="10">
    <source>
        <dbReference type="ARBA" id="ARBA00023012"/>
    </source>
</evidence>
<accession>A0A4R3I1J5</accession>
<dbReference type="Gene3D" id="3.30.450.20">
    <property type="entry name" value="PAS domain"/>
    <property type="match status" value="1"/>
</dbReference>
<evidence type="ECO:0000256" key="2">
    <source>
        <dbReference type="ARBA" id="ARBA00004141"/>
    </source>
</evidence>
<dbReference type="GO" id="GO:0009399">
    <property type="term" value="P:nitrogen fixation"/>
    <property type="evidence" value="ECO:0007669"/>
    <property type="project" value="InterPro"/>
</dbReference>
<dbReference type="EMBL" id="SLZR01000014">
    <property type="protein sequence ID" value="TCS38883.1"/>
    <property type="molecule type" value="Genomic_DNA"/>
</dbReference>
<dbReference type="InterPro" id="IPR000014">
    <property type="entry name" value="PAS"/>
</dbReference>
<dbReference type="GO" id="GO:0000156">
    <property type="term" value="F:phosphorelay response regulator activity"/>
    <property type="evidence" value="ECO:0007669"/>
    <property type="project" value="TreeGrafter"/>
</dbReference>
<evidence type="ECO:0000259" key="12">
    <source>
        <dbReference type="SMART" id="SM00091"/>
    </source>
</evidence>
<dbReference type="SUPFAM" id="SSF55874">
    <property type="entry name" value="ATPase domain of HSP90 chaperone/DNA topoisomerase II/histidine kinase"/>
    <property type="match status" value="1"/>
</dbReference>
<evidence type="ECO:0000256" key="6">
    <source>
        <dbReference type="ARBA" id="ARBA00022741"/>
    </source>
</evidence>
<dbReference type="PANTHER" id="PTHR42878">
    <property type="entry name" value="TWO-COMPONENT HISTIDINE KINASE"/>
    <property type="match status" value="1"/>
</dbReference>
<dbReference type="RefSeq" id="WP_132702662.1">
    <property type="nucleotide sequence ID" value="NZ_SLZR01000014.1"/>
</dbReference>
<dbReference type="PRINTS" id="PR00344">
    <property type="entry name" value="BCTRLSENSOR"/>
</dbReference>
<evidence type="ECO:0000313" key="14">
    <source>
        <dbReference type="EMBL" id="TCS38883.1"/>
    </source>
</evidence>
<dbReference type="CDD" id="cd00130">
    <property type="entry name" value="PAS"/>
    <property type="match status" value="1"/>
</dbReference>
<proteinExistence type="predicted"/>
<dbReference type="SMART" id="SM00091">
    <property type="entry name" value="PAS"/>
    <property type="match status" value="1"/>
</dbReference>
<evidence type="ECO:0000256" key="5">
    <source>
        <dbReference type="ARBA" id="ARBA00022692"/>
    </source>
</evidence>
<evidence type="ECO:0000256" key="1">
    <source>
        <dbReference type="ARBA" id="ARBA00000085"/>
    </source>
</evidence>
<evidence type="ECO:0000259" key="13">
    <source>
        <dbReference type="SMART" id="SM00387"/>
    </source>
</evidence>
<dbReference type="InterPro" id="IPR050351">
    <property type="entry name" value="BphY/WalK/GraS-like"/>
</dbReference>
<dbReference type="InterPro" id="IPR036890">
    <property type="entry name" value="HATPase_C_sf"/>
</dbReference>
<dbReference type="GO" id="GO:0016020">
    <property type="term" value="C:membrane"/>
    <property type="evidence" value="ECO:0007669"/>
    <property type="project" value="UniProtKB-SubCell"/>
</dbReference>
<keyword evidence="10" id="KW-0902">Two-component regulatory system</keyword>
<feature type="domain" description="PAS" evidence="12">
    <location>
        <begin position="27"/>
        <end position="93"/>
    </location>
</feature>
<keyword evidence="7" id="KW-0418">Kinase</keyword>
<dbReference type="GO" id="GO:0007234">
    <property type="term" value="P:osmosensory signaling via phosphorelay pathway"/>
    <property type="evidence" value="ECO:0007669"/>
    <property type="project" value="TreeGrafter"/>
</dbReference>
<dbReference type="Pfam" id="PF02518">
    <property type="entry name" value="HATPase_c"/>
    <property type="match status" value="1"/>
</dbReference>
<dbReference type="Pfam" id="PF00989">
    <property type="entry name" value="PAS"/>
    <property type="match status" value="1"/>
</dbReference>
<dbReference type="InterPro" id="IPR004358">
    <property type="entry name" value="Sig_transdc_His_kin-like_C"/>
</dbReference>